<dbReference type="AlphaFoldDB" id="A0A0A9Z322"/>
<keyword evidence="2" id="KW-0812">Transmembrane</keyword>
<feature type="compositionally biased region" description="Basic residues" evidence="1">
    <location>
        <begin position="382"/>
        <end position="394"/>
    </location>
</feature>
<dbReference type="EMBL" id="GBHO01007404">
    <property type="protein sequence ID" value="JAG36200.1"/>
    <property type="molecule type" value="Transcribed_RNA"/>
</dbReference>
<gene>
    <name evidence="3" type="ORF">CM83_31761</name>
</gene>
<feature type="transmembrane region" description="Helical" evidence="2">
    <location>
        <begin position="20"/>
        <end position="44"/>
    </location>
</feature>
<accession>A0A0A9Z322</accession>
<reference evidence="3" key="1">
    <citation type="journal article" date="2014" name="PLoS ONE">
        <title>Transcriptome-Based Identification of ABC Transporters in the Western Tarnished Plant Bug Lygus hesperus.</title>
        <authorList>
            <person name="Hull J.J."/>
            <person name="Chaney K."/>
            <person name="Geib S.M."/>
            <person name="Fabrick J.A."/>
            <person name="Brent C.S."/>
            <person name="Walsh D."/>
            <person name="Lavine L.C."/>
        </authorList>
    </citation>
    <scope>NUCLEOTIDE SEQUENCE</scope>
</reference>
<name>A0A0A9Z322_LYGHE</name>
<reference evidence="4" key="3">
    <citation type="submission" date="2014-09" db="EMBL/GenBank/DDBJ databases">
        <authorList>
            <person name="Magalhaes I.L.F."/>
            <person name="Oliveira U."/>
            <person name="Santos F.R."/>
            <person name="Vidigal T.H.D.A."/>
            <person name="Brescovit A.D."/>
            <person name="Santos A.J."/>
        </authorList>
    </citation>
    <scope>NUCLEOTIDE SEQUENCE</scope>
</reference>
<reference evidence="3" key="2">
    <citation type="submission" date="2014-07" db="EMBL/GenBank/DDBJ databases">
        <authorList>
            <person name="Hull J."/>
        </authorList>
    </citation>
    <scope>NUCLEOTIDE SEQUENCE</scope>
</reference>
<feature type="compositionally biased region" description="Polar residues" evidence="1">
    <location>
        <begin position="372"/>
        <end position="381"/>
    </location>
</feature>
<dbReference type="EMBL" id="GBRD01016407">
    <property type="protein sequence ID" value="JAG49419.1"/>
    <property type="molecule type" value="Transcribed_RNA"/>
</dbReference>
<keyword evidence="2" id="KW-1133">Transmembrane helix</keyword>
<sequence length="394" mass="43831">MTFVGTGIVSTCAFLKNSKWLLIGAIVVTVSSVYWFLMSVLSFIPSPALFNYLCIMDRCPPTHWIFEVPWRRAGTDAYQPHHLDESTTDTTTTDNTTTTSNTTTTDKTDGNQTTKIISDETSPIDLNSGATFPPNATPPLVAVDCSAATIDNAFLLKELHDLKPIEKMVKRKPSDLKDDAEDADTLMDNGLYDDLNQTDRARVLMSDNSSTESSTTSEATTTVPTTITTVSTTTASPTIEATVSTSTETTAPPQGPQTDLAGQRQGDVEPNPISQQNINTDHNSPYPQVPAKVPEEIQKRRDKQWGVRTYLSSQEVIYTDDMYGENLTMSIICFVVFSIFLVYGIVCIFYLHKKLKRRQRERRKLEEEDEASNASKTSLRTHPSKKSQRSMRSQ</sequence>
<feature type="compositionally biased region" description="Low complexity" evidence="1">
    <location>
        <begin position="88"/>
        <end position="114"/>
    </location>
</feature>
<protein>
    <submittedName>
        <fullName evidence="3">Uncharacterized protein</fullName>
    </submittedName>
</protein>
<evidence type="ECO:0000313" key="3">
    <source>
        <dbReference type="EMBL" id="JAG36200.1"/>
    </source>
</evidence>
<feature type="region of interest" description="Disordered" evidence="1">
    <location>
        <begin position="205"/>
        <end position="289"/>
    </location>
</feature>
<feature type="region of interest" description="Disordered" evidence="1">
    <location>
        <begin position="81"/>
        <end position="119"/>
    </location>
</feature>
<feature type="region of interest" description="Disordered" evidence="1">
    <location>
        <begin position="360"/>
        <end position="394"/>
    </location>
</feature>
<feature type="compositionally biased region" description="Polar residues" evidence="1">
    <location>
        <begin position="272"/>
        <end position="286"/>
    </location>
</feature>
<proteinExistence type="predicted"/>
<feature type="transmembrane region" description="Helical" evidence="2">
    <location>
        <begin position="327"/>
        <end position="351"/>
    </location>
</feature>
<evidence type="ECO:0000256" key="2">
    <source>
        <dbReference type="SAM" id="Phobius"/>
    </source>
</evidence>
<keyword evidence="2" id="KW-0472">Membrane</keyword>
<organism evidence="3">
    <name type="scientific">Lygus hesperus</name>
    <name type="common">Western plant bug</name>
    <dbReference type="NCBI Taxonomy" id="30085"/>
    <lineage>
        <taxon>Eukaryota</taxon>
        <taxon>Metazoa</taxon>
        <taxon>Ecdysozoa</taxon>
        <taxon>Arthropoda</taxon>
        <taxon>Hexapoda</taxon>
        <taxon>Insecta</taxon>
        <taxon>Pterygota</taxon>
        <taxon>Neoptera</taxon>
        <taxon>Paraneoptera</taxon>
        <taxon>Hemiptera</taxon>
        <taxon>Heteroptera</taxon>
        <taxon>Panheteroptera</taxon>
        <taxon>Cimicomorpha</taxon>
        <taxon>Miridae</taxon>
        <taxon>Mirini</taxon>
        <taxon>Lygus</taxon>
    </lineage>
</organism>
<evidence type="ECO:0000256" key="1">
    <source>
        <dbReference type="SAM" id="MobiDB-lite"/>
    </source>
</evidence>
<evidence type="ECO:0000313" key="4">
    <source>
        <dbReference type="EMBL" id="JAG49419.1"/>
    </source>
</evidence>
<feature type="compositionally biased region" description="Low complexity" evidence="1">
    <location>
        <begin position="209"/>
        <end position="251"/>
    </location>
</feature>